<proteinExistence type="predicted"/>
<keyword evidence="3" id="KW-0560">Oxidoreductase</keyword>
<dbReference type="Pfam" id="PF01011">
    <property type="entry name" value="PQQ"/>
    <property type="match status" value="1"/>
</dbReference>
<dbReference type="KEGG" id="sof:NCTC11214_04408"/>
<feature type="transmembrane region" description="Helical" evidence="1">
    <location>
        <begin position="90"/>
        <end position="114"/>
    </location>
</feature>
<feature type="transmembrane region" description="Helical" evidence="1">
    <location>
        <begin position="44"/>
        <end position="61"/>
    </location>
</feature>
<gene>
    <name evidence="3" type="primary">quiA_2</name>
    <name evidence="3" type="ORF">NCTC11214_04408</name>
</gene>
<feature type="transmembrane region" description="Helical" evidence="1">
    <location>
        <begin position="126"/>
        <end position="146"/>
    </location>
</feature>
<organism evidence="3 4">
    <name type="scientific">Serratia odorifera</name>
    <dbReference type="NCBI Taxonomy" id="618"/>
    <lineage>
        <taxon>Bacteria</taxon>
        <taxon>Pseudomonadati</taxon>
        <taxon>Pseudomonadota</taxon>
        <taxon>Gammaproteobacteria</taxon>
        <taxon>Enterobacterales</taxon>
        <taxon>Yersiniaceae</taxon>
        <taxon>Serratia</taxon>
    </lineage>
</organism>
<dbReference type="Gene3D" id="2.140.10.10">
    <property type="entry name" value="Quinoprotein alcohol dehydrogenase-like superfamily"/>
    <property type="match status" value="1"/>
</dbReference>
<dbReference type="InterPro" id="IPR002372">
    <property type="entry name" value="PQQ_rpt_dom"/>
</dbReference>
<dbReference type="SUPFAM" id="SSF50998">
    <property type="entry name" value="Quinoprotein alcohol dehydrogenase-like"/>
    <property type="match status" value="1"/>
</dbReference>
<dbReference type="EMBL" id="LR134117">
    <property type="protein sequence ID" value="VDZ63304.1"/>
    <property type="molecule type" value="Genomic_DNA"/>
</dbReference>
<evidence type="ECO:0000256" key="1">
    <source>
        <dbReference type="SAM" id="Phobius"/>
    </source>
</evidence>
<keyword evidence="1" id="KW-0812">Transmembrane</keyword>
<evidence type="ECO:0000313" key="3">
    <source>
        <dbReference type="EMBL" id="VDZ63304.1"/>
    </source>
</evidence>
<protein>
    <submittedName>
        <fullName evidence="3">Quinate/shikimate dehydrogenase (Quinone)</fullName>
        <ecNumber evidence="3">1.1.5.8</ecNumber>
    </submittedName>
</protein>
<keyword evidence="1" id="KW-0472">Membrane</keyword>
<evidence type="ECO:0000259" key="2">
    <source>
        <dbReference type="Pfam" id="PF01011"/>
    </source>
</evidence>
<dbReference type="AlphaFoldDB" id="A0A447KYZ8"/>
<feature type="transmembrane region" description="Helical" evidence="1">
    <location>
        <begin position="68"/>
        <end position="84"/>
    </location>
</feature>
<dbReference type="InterPro" id="IPR011047">
    <property type="entry name" value="Quinoprotein_ADH-like_sf"/>
</dbReference>
<dbReference type="Proteomes" id="UP000281391">
    <property type="component" value="Chromosome"/>
</dbReference>
<accession>A0A447KYZ8</accession>
<reference evidence="3 4" key="1">
    <citation type="submission" date="2018-12" db="EMBL/GenBank/DDBJ databases">
        <authorList>
            <consortium name="Pathogen Informatics"/>
        </authorList>
    </citation>
    <scope>NUCLEOTIDE SEQUENCE [LARGE SCALE GENOMIC DNA]</scope>
    <source>
        <strain evidence="3 4">NCTC11214</strain>
    </source>
</reference>
<dbReference type="EC" id="1.1.5.8" evidence="3"/>
<sequence>MSETHAHTGIKRKLCCYLLGIILAVTGLFFTIAGGKLAALGGSWYFIIAGVVTLLAAIQFFRGKSSAVVLFLLVFVGTLIWSLFDAGLDFWPLVSRLMVPTGLTLLALLSWPSLRKAEGKTPLAKASYLLSAVLAVGMVGTFIQMFQPHPTVPFSGAQLPLIPVDKAKQQKDWDNYGNTPGGSRFVALDQITRDNVKELKVAWTFHTGDSVTRRTDPGWFRPCCV</sequence>
<name>A0A447KYZ8_SEROD</name>
<feature type="transmembrane region" description="Helical" evidence="1">
    <location>
        <begin position="14"/>
        <end position="32"/>
    </location>
</feature>
<keyword evidence="1" id="KW-1133">Transmembrane helix</keyword>
<dbReference type="GO" id="GO:0047519">
    <property type="term" value="F:quinate dehydrogenase (quinone) activity"/>
    <property type="evidence" value="ECO:0007669"/>
    <property type="project" value="UniProtKB-EC"/>
</dbReference>
<feature type="domain" description="Pyrrolo-quinoline quinone repeat" evidence="2">
    <location>
        <begin position="173"/>
        <end position="213"/>
    </location>
</feature>
<evidence type="ECO:0000313" key="4">
    <source>
        <dbReference type="Proteomes" id="UP000281391"/>
    </source>
</evidence>